<dbReference type="Proteomes" id="UP001500540">
    <property type="component" value="Unassembled WGS sequence"/>
</dbReference>
<evidence type="ECO:0000313" key="3">
    <source>
        <dbReference type="Proteomes" id="UP001500540"/>
    </source>
</evidence>
<organism evidence="2 3">
    <name type="scientific">Microbacterium kribbense</name>
    <dbReference type="NCBI Taxonomy" id="433645"/>
    <lineage>
        <taxon>Bacteria</taxon>
        <taxon>Bacillati</taxon>
        <taxon>Actinomycetota</taxon>
        <taxon>Actinomycetes</taxon>
        <taxon>Micrococcales</taxon>
        <taxon>Microbacteriaceae</taxon>
        <taxon>Microbacterium</taxon>
    </lineage>
</organism>
<comment type="caution">
    <text evidence="2">The sequence shown here is derived from an EMBL/GenBank/DDBJ whole genome shotgun (WGS) entry which is preliminary data.</text>
</comment>
<protein>
    <submittedName>
        <fullName evidence="2">Uncharacterized protein</fullName>
    </submittedName>
</protein>
<feature type="region of interest" description="Disordered" evidence="1">
    <location>
        <begin position="52"/>
        <end position="86"/>
    </location>
</feature>
<accession>A0ABP7GDK1</accession>
<keyword evidence="3" id="KW-1185">Reference proteome</keyword>
<name>A0ABP7GDK1_9MICO</name>
<reference evidence="3" key="1">
    <citation type="journal article" date="2019" name="Int. J. Syst. Evol. Microbiol.">
        <title>The Global Catalogue of Microorganisms (GCM) 10K type strain sequencing project: providing services to taxonomists for standard genome sequencing and annotation.</title>
        <authorList>
            <consortium name="The Broad Institute Genomics Platform"/>
            <consortium name="The Broad Institute Genome Sequencing Center for Infectious Disease"/>
            <person name="Wu L."/>
            <person name="Ma J."/>
        </authorList>
    </citation>
    <scope>NUCLEOTIDE SEQUENCE [LARGE SCALE GENOMIC DNA]</scope>
    <source>
        <strain evidence="3">JCM 16950</strain>
    </source>
</reference>
<evidence type="ECO:0000313" key="2">
    <source>
        <dbReference type="EMBL" id="GAA3760931.1"/>
    </source>
</evidence>
<dbReference type="EMBL" id="BAABAF010000004">
    <property type="protein sequence ID" value="GAA3760931.1"/>
    <property type="molecule type" value="Genomic_DNA"/>
</dbReference>
<gene>
    <name evidence="2" type="ORF">GCM10022240_11870</name>
</gene>
<sequence length="86" mass="9405">MGESSGELARDLSQATIRELLIALEQVEKRRESGDCFSLRSRERALTAELARRRQNMNACPRPASGRPVSPAGAPQKDTPLPSSVE</sequence>
<dbReference type="RefSeq" id="WP_344781548.1">
    <property type="nucleotide sequence ID" value="NZ_BAABAF010000004.1"/>
</dbReference>
<evidence type="ECO:0000256" key="1">
    <source>
        <dbReference type="SAM" id="MobiDB-lite"/>
    </source>
</evidence>
<proteinExistence type="predicted"/>